<gene>
    <name evidence="1" type="ORF">Ahy_A03g010472</name>
</gene>
<sequence length="64" mass="7332">MKTSLSAFTFTTPRQSPMLFTPNPVPLTIHYFTFRFKTSDSHPTTFLNPLSLSHPCNLVMFKPL</sequence>
<name>A0A445DMC4_ARAHY</name>
<reference evidence="1 2" key="1">
    <citation type="submission" date="2019-01" db="EMBL/GenBank/DDBJ databases">
        <title>Sequencing of cultivated peanut Arachis hypogaea provides insights into genome evolution and oil improvement.</title>
        <authorList>
            <person name="Chen X."/>
        </authorList>
    </citation>
    <scope>NUCLEOTIDE SEQUENCE [LARGE SCALE GENOMIC DNA]</scope>
    <source>
        <strain evidence="2">cv. Fuhuasheng</strain>
        <tissue evidence="1">Leaves</tissue>
    </source>
</reference>
<keyword evidence="2" id="KW-1185">Reference proteome</keyword>
<evidence type="ECO:0000313" key="1">
    <source>
        <dbReference type="EMBL" id="RYR64347.1"/>
    </source>
</evidence>
<dbReference type="EMBL" id="SDMP01000003">
    <property type="protein sequence ID" value="RYR64347.1"/>
    <property type="molecule type" value="Genomic_DNA"/>
</dbReference>
<evidence type="ECO:0000313" key="2">
    <source>
        <dbReference type="Proteomes" id="UP000289738"/>
    </source>
</evidence>
<comment type="caution">
    <text evidence="1">The sequence shown here is derived from an EMBL/GenBank/DDBJ whole genome shotgun (WGS) entry which is preliminary data.</text>
</comment>
<protein>
    <submittedName>
        <fullName evidence="1">Uncharacterized protein</fullName>
    </submittedName>
</protein>
<dbReference type="AlphaFoldDB" id="A0A445DMC4"/>
<organism evidence="1 2">
    <name type="scientific">Arachis hypogaea</name>
    <name type="common">Peanut</name>
    <dbReference type="NCBI Taxonomy" id="3818"/>
    <lineage>
        <taxon>Eukaryota</taxon>
        <taxon>Viridiplantae</taxon>
        <taxon>Streptophyta</taxon>
        <taxon>Embryophyta</taxon>
        <taxon>Tracheophyta</taxon>
        <taxon>Spermatophyta</taxon>
        <taxon>Magnoliopsida</taxon>
        <taxon>eudicotyledons</taxon>
        <taxon>Gunneridae</taxon>
        <taxon>Pentapetalae</taxon>
        <taxon>rosids</taxon>
        <taxon>fabids</taxon>
        <taxon>Fabales</taxon>
        <taxon>Fabaceae</taxon>
        <taxon>Papilionoideae</taxon>
        <taxon>50 kb inversion clade</taxon>
        <taxon>dalbergioids sensu lato</taxon>
        <taxon>Dalbergieae</taxon>
        <taxon>Pterocarpus clade</taxon>
        <taxon>Arachis</taxon>
    </lineage>
</organism>
<accession>A0A445DMC4</accession>
<proteinExistence type="predicted"/>
<dbReference type="Proteomes" id="UP000289738">
    <property type="component" value="Chromosome A03"/>
</dbReference>